<accession>A0A143PTL4</accession>
<evidence type="ECO:0000313" key="2">
    <source>
        <dbReference type="Proteomes" id="UP000076079"/>
    </source>
</evidence>
<reference evidence="1 2" key="1">
    <citation type="journal article" date="2016" name="Genome Announc.">
        <title>First Complete Genome Sequence of a Subdivision 6 Acidobacterium Strain.</title>
        <authorList>
            <person name="Huang S."/>
            <person name="Vieira S."/>
            <person name="Bunk B."/>
            <person name="Riedel T."/>
            <person name="Sproer C."/>
            <person name="Overmann J."/>
        </authorList>
    </citation>
    <scope>NUCLEOTIDE SEQUENCE [LARGE SCALE GENOMIC DNA]</scope>
    <source>
        <strain evidence="2">DSM 100886 HEG_-6_39</strain>
    </source>
</reference>
<protein>
    <submittedName>
        <fullName evidence="1">Uncharacterized protein</fullName>
    </submittedName>
</protein>
<gene>
    <name evidence="1" type="ORF">LuPra_04934</name>
</gene>
<dbReference type="AlphaFoldDB" id="A0A143PTL4"/>
<reference evidence="2" key="2">
    <citation type="submission" date="2016-04" db="EMBL/GenBank/DDBJ databases">
        <title>First Complete Genome Sequence of a Subdivision 6 Acidobacterium.</title>
        <authorList>
            <person name="Huang S."/>
            <person name="Vieira S."/>
            <person name="Bunk B."/>
            <person name="Riedel T."/>
            <person name="Sproeer C."/>
            <person name="Overmann J."/>
        </authorList>
    </citation>
    <scope>NUCLEOTIDE SEQUENCE [LARGE SCALE GENOMIC DNA]</scope>
    <source>
        <strain evidence="2">DSM 100886 HEG_-6_39</strain>
    </source>
</reference>
<dbReference type="EMBL" id="CP015136">
    <property type="protein sequence ID" value="AMY11676.1"/>
    <property type="molecule type" value="Genomic_DNA"/>
</dbReference>
<dbReference type="STRING" id="1855912.LuPra_04934"/>
<keyword evidence="2" id="KW-1185">Reference proteome</keyword>
<dbReference type="KEGG" id="abac:LuPra_04934"/>
<dbReference type="Proteomes" id="UP000076079">
    <property type="component" value="Chromosome"/>
</dbReference>
<evidence type="ECO:0000313" key="1">
    <source>
        <dbReference type="EMBL" id="AMY11676.1"/>
    </source>
</evidence>
<organism evidence="1 2">
    <name type="scientific">Luteitalea pratensis</name>
    <dbReference type="NCBI Taxonomy" id="1855912"/>
    <lineage>
        <taxon>Bacteria</taxon>
        <taxon>Pseudomonadati</taxon>
        <taxon>Acidobacteriota</taxon>
        <taxon>Vicinamibacteria</taxon>
        <taxon>Vicinamibacterales</taxon>
        <taxon>Vicinamibacteraceae</taxon>
        <taxon>Luteitalea</taxon>
    </lineage>
</organism>
<proteinExistence type="predicted"/>
<name>A0A143PTL4_LUTPR</name>
<sequence length="50" mass="5515">MTAFVNRPSAFAGPWPAQSKLDAYNLSLALALQPLTLLFGVERSTFRVFT</sequence>